<dbReference type="AlphaFoldDB" id="Q592P3"/>
<feature type="non-terminal residue" evidence="1">
    <location>
        <position position="34"/>
    </location>
</feature>
<name>Q592P3_LYMST</name>
<feature type="non-terminal residue" evidence="1">
    <location>
        <position position="1"/>
    </location>
</feature>
<organism evidence="1">
    <name type="scientific">Lymnaea stagnalis</name>
    <name type="common">Great pond snail</name>
    <name type="synonym">Helix stagnalis</name>
    <dbReference type="NCBI Taxonomy" id="6523"/>
    <lineage>
        <taxon>Eukaryota</taxon>
        <taxon>Metazoa</taxon>
        <taxon>Spiralia</taxon>
        <taxon>Lophotrochozoa</taxon>
        <taxon>Mollusca</taxon>
        <taxon>Gastropoda</taxon>
        <taxon>Heterobranchia</taxon>
        <taxon>Euthyneura</taxon>
        <taxon>Panpulmonata</taxon>
        <taxon>Hygrophila</taxon>
        <taxon>Lymnaeoidea</taxon>
        <taxon>Lymnaeidae</taxon>
        <taxon>Lymnaea</taxon>
    </lineage>
</organism>
<accession>Q592P3</accession>
<evidence type="ECO:0000313" key="1">
    <source>
        <dbReference type="EMBL" id="AAS86746.1"/>
    </source>
</evidence>
<dbReference type="EMBL" id="AY577422">
    <property type="protein sequence ID" value="AAS86746.1"/>
    <property type="molecule type" value="mRNA"/>
</dbReference>
<protein>
    <submittedName>
        <fullName evidence="1">Uncharacterized protein</fullName>
    </submittedName>
</protein>
<proteinExistence type="evidence at transcript level"/>
<sequence>LKFLHSYENLVVNISLTHEKMKEQQEIKRNVELK</sequence>
<reference evidence="1" key="1">
    <citation type="submission" date="2004-03" db="EMBL/GenBank/DDBJ databases">
        <title>A genome-wide screening approach for membrane-targeted gene products.</title>
        <authorList>
            <person name="Jaaro H."/>
            <person name="Levy Z."/>
            <person name="Fainzilber M."/>
        </authorList>
    </citation>
    <scope>NUCLEOTIDE SEQUENCE</scope>
    <source>
        <tissue evidence="1">CNS</tissue>
    </source>
</reference>